<dbReference type="InterPro" id="IPR001680">
    <property type="entry name" value="WD40_rpt"/>
</dbReference>
<dbReference type="InterPro" id="IPR036322">
    <property type="entry name" value="WD40_repeat_dom_sf"/>
</dbReference>
<dbReference type="PANTHER" id="PTHR16266">
    <property type="entry name" value="WD REPEAT DOMAIN 9"/>
    <property type="match status" value="1"/>
</dbReference>
<dbReference type="OrthoDB" id="538223at2759"/>
<dbReference type="GO" id="GO:0007010">
    <property type="term" value="P:cytoskeleton organization"/>
    <property type="evidence" value="ECO:0007669"/>
    <property type="project" value="TreeGrafter"/>
</dbReference>
<proteinExistence type="predicted"/>
<dbReference type="Pfam" id="PF00400">
    <property type="entry name" value="WD40"/>
    <property type="match status" value="5"/>
</dbReference>
<dbReference type="GO" id="GO:0006357">
    <property type="term" value="P:regulation of transcription by RNA polymerase II"/>
    <property type="evidence" value="ECO:0007669"/>
    <property type="project" value="TreeGrafter"/>
</dbReference>
<dbReference type="SMART" id="SM00320">
    <property type="entry name" value="WD40"/>
    <property type="match status" value="5"/>
</dbReference>
<protein>
    <submittedName>
        <fullName evidence="2">Uncharacterized protein</fullName>
    </submittedName>
</protein>
<dbReference type="Proteomes" id="UP000694390">
    <property type="component" value="Unassembled WGS sequence"/>
</dbReference>
<dbReference type="SUPFAM" id="SSF50978">
    <property type="entry name" value="WD40 repeat-like"/>
    <property type="match status" value="1"/>
</dbReference>
<dbReference type="PROSITE" id="PS50294">
    <property type="entry name" value="WD_REPEATS_REGION"/>
    <property type="match status" value="2"/>
</dbReference>
<dbReference type="GeneTree" id="ENSGT00950000183107"/>
<dbReference type="InterPro" id="IPR052060">
    <property type="entry name" value="Bromo_WD_repeat"/>
</dbReference>
<accession>A0A8C4Y6A5</accession>
<feature type="repeat" description="WD" evidence="1">
    <location>
        <begin position="61"/>
        <end position="102"/>
    </location>
</feature>
<reference evidence="2" key="1">
    <citation type="submission" date="2025-08" db="UniProtKB">
        <authorList>
            <consortium name="Ensembl"/>
        </authorList>
    </citation>
    <scope>IDENTIFICATION</scope>
</reference>
<dbReference type="PANTHER" id="PTHR16266:SF26">
    <property type="entry name" value="BROMODOMAIN AND WD REPEAT-CONTAINING PROTEIN 1"/>
    <property type="match status" value="1"/>
</dbReference>
<dbReference type="Gene3D" id="2.130.10.10">
    <property type="entry name" value="YVTN repeat-like/Quinoprotein amine dehydrogenase"/>
    <property type="match status" value="2"/>
</dbReference>
<dbReference type="Ensembl" id="ENSGEVT00005021800.1">
    <property type="protein sequence ID" value="ENSGEVP00005020762.1"/>
    <property type="gene ID" value="ENSGEVG00005014678.1"/>
</dbReference>
<feature type="repeat" description="WD" evidence="1">
    <location>
        <begin position="273"/>
        <end position="314"/>
    </location>
</feature>
<organism evidence="2 3">
    <name type="scientific">Gopherus evgoodei</name>
    <name type="common">Goodes thornscrub tortoise</name>
    <dbReference type="NCBI Taxonomy" id="1825980"/>
    <lineage>
        <taxon>Eukaryota</taxon>
        <taxon>Metazoa</taxon>
        <taxon>Chordata</taxon>
        <taxon>Craniata</taxon>
        <taxon>Vertebrata</taxon>
        <taxon>Euteleostomi</taxon>
        <taxon>Archelosauria</taxon>
        <taxon>Testudinata</taxon>
        <taxon>Testudines</taxon>
        <taxon>Cryptodira</taxon>
        <taxon>Durocryptodira</taxon>
        <taxon>Testudinoidea</taxon>
        <taxon>Testudinidae</taxon>
        <taxon>Gopherus</taxon>
    </lineage>
</organism>
<dbReference type="PROSITE" id="PS50082">
    <property type="entry name" value="WD_REPEATS_2"/>
    <property type="match status" value="3"/>
</dbReference>
<dbReference type="GO" id="GO:0008360">
    <property type="term" value="P:regulation of cell shape"/>
    <property type="evidence" value="ECO:0007669"/>
    <property type="project" value="TreeGrafter"/>
</dbReference>
<keyword evidence="1" id="KW-0853">WD repeat</keyword>
<dbReference type="CDD" id="cd00200">
    <property type="entry name" value="WD40"/>
    <property type="match status" value="1"/>
</dbReference>
<dbReference type="AlphaFoldDB" id="A0A8C4Y6A5"/>
<keyword evidence="3" id="KW-1185">Reference proteome</keyword>
<evidence type="ECO:0000256" key="1">
    <source>
        <dbReference type="PROSITE-ProRule" id="PRU00221"/>
    </source>
</evidence>
<reference evidence="2" key="2">
    <citation type="submission" date="2025-09" db="UniProtKB">
        <authorList>
            <consortium name="Ensembl"/>
        </authorList>
    </citation>
    <scope>IDENTIFICATION</scope>
</reference>
<evidence type="ECO:0000313" key="3">
    <source>
        <dbReference type="Proteomes" id="UP000694390"/>
    </source>
</evidence>
<evidence type="ECO:0000313" key="2">
    <source>
        <dbReference type="Ensembl" id="ENSGEVP00005020762.1"/>
    </source>
</evidence>
<feature type="repeat" description="WD" evidence="1">
    <location>
        <begin position="103"/>
        <end position="139"/>
    </location>
</feature>
<dbReference type="InterPro" id="IPR015943">
    <property type="entry name" value="WD40/YVTN_repeat-like_dom_sf"/>
</dbReference>
<dbReference type="GO" id="GO:0005634">
    <property type="term" value="C:nucleus"/>
    <property type="evidence" value="ECO:0007669"/>
    <property type="project" value="TreeGrafter"/>
</dbReference>
<sequence length="323" mass="35801">MAPLDISGMYLHVRMHRQILGQLSAVYCVAFDRTGHRICTGSDDCLVKICSTRNGQLLVTLQGHSAKISDMAVNHENTMVAAGSCDKMIRVWCLRTCAPVAVLQGHTGSTASLQFSPVVKGSMRYMVSTGADGTVCFWQWDADSMKFSNWPVKFTEKSRPGVQMLCSSFSIGSPFLATGSTAHHWPTKSRGSGTNIIYCVAFERTGHRICTGSDDCLVKICSTRNGQLLVTLRGAGLNDLSRSLPVLGDWYISNYYISMYFFGSETPEQIAELESHADKVDSIQFSNRGERFISGSRDGTAHIWHFQQNRMEEHLVGYGRREV</sequence>
<name>A0A8C4Y6A5_9SAUR</name>